<gene>
    <name evidence="1" type="ORF">VKT23_020500</name>
</gene>
<comment type="caution">
    <text evidence="1">The sequence shown here is derived from an EMBL/GenBank/DDBJ whole genome shotgun (WGS) entry which is preliminary data.</text>
</comment>
<accession>A0ABR1ILF4</accession>
<protein>
    <submittedName>
        <fullName evidence="1">Uncharacterized protein</fullName>
    </submittedName>
</protein>
<evidence type="ECO:0000313" key="2">
    <source>
        <dbReference type="Proteomes" id="UP001498398"/>
    </source>
</evidence>
<dbReference type="EMBL" id="JBANRG010000137">
    <property type="protein sequence ID" value="KAK7433875.1"/>
    <property type="molecule type" value="Genomic_DNA"/>
</dbReference>
<evidence type="ECO:0000313" key="1">
    <source>
        <dbReference type="EMBL" id="KAK7433875.1"/>
    </source>
</evidence>
<reference evidence="1 2" key="1">
    <citation type="submission" date="2024-01" db="EMBL/GenBank/DDBJ databases">
        <title>A draft genome for the cacao thread blight pathogen Marasmiellus scandens.</title>
        <authorList>
            <person name="Baruah I.K."/>
            <person name="Leung J."/>
            <person name="Bukari Y."/>
            <person name="Amoako-Attah I."/>
            <person name="Meinhardt L.W."/>
            <person name="Bailey B.A."/>
            <person name="Cohen S.P."/>
        </authorList>
    </citation>
    <scope>NUCLEOTIDE SEQUENCE [LARGE SCALE GENOMIC DNA]</scope>
    <source>
        <strain evidence="1 2">GH-19</strain>
    </source>
</reference>
<dbReference type="Proteomes" id="UP001498398">
    <property type="component" value="Unassembled WGS sequence"/>
</dbReference>
<proteinExistence type="predicted"/>
<organism evidence="1 2">
    <name type="scientific">Marasmiellus scandens</name>
    <dbReference type="NCBI Taxonomy" id="2682957"/>
    <lineage>
        <taxon>Eukaryota</taxon>
        <taxon>Fungi</taxon>
        <taxon>Dikarya</taxon>
        <taxon>Basidiomycota</taxon>
        <taxon>Agaricomycotina</taxon>
        <taxon>Agaricomycetes</taxon>
        <taxon>Agaricomycetidae</taxon>
        <taxon>Agaricales</taxon>
        <taxon>Marasmiineae</taxon>
        <taxon>Omphalotaceae</taxon>
        <taxon>Marasmiellus</taxon>
    </lineage>
</organism>
<name>A0ABR1ILF4_9AGAR</name>
<sequence length="112" mass="12510">MRLTAMVLTEVGGRSCEVKMTLPLVARIAFLRNMFVAEATTTLDGKVGARFWDAVDEGLKKIRESQNCDAIKISQVFARILDNDRANYKDLDVGEEDLDVLADVDIKANQDF</sequence>
<keyword evidence="2" id="KW-1185">Reference proteome</keyword>